<dbReference type="InterPro" id="IPR020841">
    <property type="entry name" value="PKS_Beta-ketoAc_synthase_dom"/>
</dbReference>
<dbReference type="GO" id="GO:0008483">
    <property type="term" value="F:transaminase activity"/>
    <property type="evidence" value="ECO:0007669"/>
    <property type="project" value="InterPro"/>
</dbReference>
<dbReference type="InterPro" id="IPR023213">
    <property type="entry name" value="CAT-like_dom_sf"/>
</dbReference>
<dbReference type="SUPFAM" id="SSF53901">
    <property type="entry name" value="Thiolase-like"/>
    <property type="match status" value="1"/>
</dbReference>
<dbReference type="InterPro" id="IPR005814">
    <property type="entry name" value="Aminotrans_3"/>
</dbReference>
<evidence type="ECO:0000256" key="2">
    <source>
        <dbReference type="ARBA" id="ARBA00022450"/>
    </source>
</evidence>
<dbReference type="Pfam" id="PF00698">
    <property type="entry name" value="Acyl_transf_1"/>
    <property type="match status" value="1"/>
</dbReference>
<dbReference type="InterPro" id="IPR014031">
    <property type="entry name" value="Ketoacyl_synth_C"/>
</dbReference>
<evidence type="ECO:0000259" key="8">
    <source>
        <dbReference type="PROSITE" id="PS50075"/>
    </source>
</evidence>
<dbReference type="Pfam" id="PF02801">
    <property type="entry name" value="Ketoacyl-synt_C"/>
    <property type="match status" value="1"/>
</dbReference>
<feature type="region of interest" description="Disordered" evidence="7">
    <location>
        <begin position="88"/>
        <end position="108"/>
    </location>
</feature>
<dbReference type="SUPFAM" id="SSF52151">
    <property type="entry name" value="FabD/lysophospholipase-like"/>
    <property type="match status" value="1"/>
</dbReference>
<dbReference type="SMART" id="SM00827">
    <property type="entry name" value="PKS_AT"/>
    <property type="match status" value="1"/>
</dbReference>
<dbReference type="PROSITE" id="PS00600">
    <property type="entry name" value="AA_TRANSFER_CLASS_3"/>
    <property type="match status" value="1"/>
</dbReference>
<dbReference type="Pfam" id="PF00668">
    <property type="entry name" value="Condensation"/>
    <property type="match status" value="2"/>
</dbReference>
<dbReference type="Gene3D" id="1.10.1200.10">
    <property type="entry name" value="ACP-like"/>
    <property type="match status" value="3"/>
</dbReference>
<dbReference type="InterPro" id="IPR016039">
    <property type="entry name" value="Thiolase-like"/>
</dbReference>
<dbReference type="Gene3D" id="3.30.70.3290">
    <property type="match status" value="1"/>
</dbReference>
<dbReference type="Gene3D" id="3.30.559.10">
    <property type="entry name" value="Chloramphenicol acetyltransferase-like domain"/>
    <property type="match status" value="2"/>
</dbReference>
<evidence type="ECO:0000313" key="11">
    <source>
        <dbReference type="Proteomes" id="UP000295258"/>
    </source>
</evidence>
<dbReference type="InterPro" id="IPR042099">
    <property type="entry name" value="ANL_N_sf"/>
</dbReference>
<proteinExistence type="inferred from homology"/>
<dbReference type="InterPro" id="IPR014043">
    <property type="entry name" value="Acyl_transferase_dom"/>
</dbReference>
<dbReference type="Gene3D" id="3.40.366.10">
    <property type="entry name" value="Malonyl-Coenzyme A Acyl Carrier Protein, domain 2"/>
    <property type="match status" value="1"/>
</dbReference>
<dbReference type="InterPro" id="IPR001242">
    <property type="entry name" value="Condensation_dom"/>
</dbReference>
<dbReference type="EMBL" id="SMKO01000076">
    <property type="protein sequence ID" value="TDD01521.1"/>
    <property type="molecule type" value="Genomic_DNA"/>
</dbReference>
<dbReference type="SUPFAM" id="SSF47336">
    <property type="entry name" value="ACP-like"/>
    <property type="match status" value="3"/>
</dbReference>
<dbReference type="Gene3D" id="3.90.1150.10">
    <property type="entry name" value="Aspartate Aminotransferase, domain 1"/>
    <property type="match status" value="1"/>
</dbReference>
<dbReference type="Gene3D" id="3.40.47.10">
    <property type="match status" value="1"/>
</dbReference>
<dbReference type="InterPro" id="IPR010071">
    <property type="entry name" value="AA_adenyl_dom"/>
</dbReference>
<dbReference type="InterPro" id="IPR015421">
    <property type="entry name" value="PyrdxlP-dep_Trfase_major"/>
</dbReference>
<dbReference type="InterPro" id="IPR016035">
    <property type="entry name" value="Acyl_Trfase/lysoPLipase"/>
</dbReference>
<dbReference type="SUPFAM" id="SSF53383">
    <property type="entry name" value="PLP-dependent transferases"/>
    <property type="match status" value="1"/>
</dbReference>
<feature type="domain" description="Ketosynthase family 3 (KS3)" evidence="9">
    <location>
        <begin position="107"/>
        <end position="518"/>
    </location>
</feature>
<gene>
    <name evidence="10" type="ORF">E1292_25830</name>
</gene>
<dbReference type="FunFam" id="3.40.50.980:FF:000001">
    <property type="entry name" value="Non-ribosomal peptide synthetase"/>
    <property type="match status" value="1"/>
</dbReference>
<dbReference type="InterPro" id="IPR036736">
    <property type="entry name" value="ACP-like_sf"/>
</dbReference>
<dbReference type="SUPFAM" id="SSF52777">
    <property type="entry name" value="CoA-dependent acyltransferases"/>
    <property type="match status" value="4"/>
</dbReference>
<dbReference type="CDD" id="cd00833">
    <property type="entry name" value="PKS"/>
    <property type="match status" value="1"/>
</dbReference>
<dbReference type="SMART" id="SM01294">
    <property type="entry name" value="PKS_PP_betabranch"/>
    <property type="match status" value="1"/>
</dbReference>
<evidence type="ECO:0000256" key="5">
    <source>
        <dbReference type="ARBA" id="ARBA00022898"/>
    </source>
</evidence>
<feature type="compositionally biased region" description="Low complexity" evidence="7">
    <location>
        <begin position="1127"/>
        <end position="1153"/>
    </location>
</feature>
<name>A0A4R4V9X8_9ACTN</name>
<dbReference type="InterPro" id="IPR018201">
    <property type="entry name" value="Ketoacyl_synth_AS"/>
</dbReference>
<keyword evidence="11" id="KW-1185">Reference proteome</keyword>
<dbReference type="Pfam" id="PF00109">
    <property type="entry name" value="ketoacyl-synt"/>
    <property type="match status" value="1"/>
</dbReference>
<dbReference type="InterPro" id="IPR050091">
    <property type="entry name" value="PKS_NRPS_Biosynth_Enz"/>
</dbReference>
<dbReference type="InterPro" id="IPR001227">
    <property type="entry name" value="Ac_transferase_dom_sf"/>
</dbReference>
<keyword evidence="5" id="KW-0663">Pyridoxal phosphate</keyword>
<feature type="region of interest" description="Disordered" evidence="7">
    <location>
        <begin position="1704"/>
        <end position="1732"/>
    </location>
</feature>
<dbReference type="InterPro" id="IPR016036">
    <property type="entry name" value="Malonyl_transacylase_ACP-bd"/>
</dbReference>
<evidence type="ECO:0000256" key="7">
    <source>
        <dbReference type="SAM" id="MobiDB-lite"/>
    </source>
</evidence>
<dbReference type="InterPro" id="IPR015422">
    <property type="entry name" value="PyrdxlP-dep_Trfase_small"/>
</dbReference>
<evidence type="ECO:0000259" key="9">
    <source>
        <dbReference type="PROSITE" id="PS52004"/>
    </source>
</evidence>
<dbReference type="PROSITE" id="PS00455">
    <property type="entry name" value="AMP_BINDING"/>
    <property type="match status" value="1"/>
</dbReference>
<feature type="compositionally biased region" description="Pro residues" evidence="7">
    <location>
        <begin position="1065"/>
        <end position="1074"/>
    </location>
</feature>
<dbReference type="Pfam" id="PF00501">
    <property type="entry name" value="AMP-binding"/>
    <property type="match status" value="1"/>
</dbReference>
<dbReference type="InterPro" id="IPR020845">
    <property type="entry name" value="AMP-binding_CS"/>
</dbReference>
<dbReference type="PROSITE" id="PS52004">
    <property type="entry name" value="KS3_2"/>
    <property type="match status" value="1"/>
</dbReference>
<dbReference type="CDD" id="cd05930">
    <property type="entry name" value="A_NRPS"/>
    <property type="match status" value="1"/>
</dbReference>
<dbReference type="InterPro" id="IPR045851">
    <property type="entry name" value="AMP-bd_C_sf"/>
</dbReference>
<dbReference type="Pfam" id="PF22621">
    <property type="entry name" value="CurL-like_PKS_C"/>
    <property type="match status" value="1"/>
</dbReference>
<dbReference type="PANTHER" id="PTHR43775:SF37">
    <property type="entry name" value="SI:DKEY-61P9.11"/>
    <property type="match status" value="1"/>
</dbReference>
<organism evidence="10 11">
    <name type="scientific">Nonomuraea deserti</name>
    <dbReference type="NCBI Taxonomy" id="1848322"/>
    <lineage>
        <taxon>Bacteria</taxon>
        <taxon>Bacillati</taxon>
        <taxon>Actinomycetota</taxon>
        <taxon>Actinomycetes</taxon>
        <taxon>Streptosporangiales</taxon>
        <taxon>Streptosporangiaceae</taxon>
        <taxon>Nonomuraea</taxon>
    </lineage>
</organism>
<dbReference type="Gene3D" id="3.40.50.12780">
    <property type="entry name" value="N-terminal domain of ligase-like"/>
    <property type="match status" value="1"/>
</dbReference>
<evidence type="ECO:0000256" key="6">
    <source>
        <dbReference type="ARBA" id="ARBA00029443"/>
    </source>
</evidence>
<dbReference type="Proteomes" id="UP000295258">
    <property type="component" value="Unassembled WGS sequence"/>
</dbReference>
<dbReference type="Pfam" id="PF00550">
    <property type="entry name" value="PP-binding"/>
    <property type="match status" value="3"/>
</dbReference>
<dbReference type="InterPro" id="IPR049704">
    <property type="entry name" value="Aminotrans_3_PPA_site"/>
</dbReference>
<evidence type="ECO:0000256" key="1">
    <source>
        <dbReference type="ARBA" id="ARBA00001957"/>
    </source>
</evidence>
<dbReference type="InterPro" id="IPR020806">
    <property type="entry name" value="PKS_PP-bd"/>
</dbReference>
<keyword evidence="3" id="KW-0597">Phosphoprotein</keyword>
<dbReference type="SMART" id="SM00825">
    <property type="entry name" value="PKS_KS"/>
    <property type="match status" value="1"/>
</dbReference>
<dbReference type="GO" id="GO:0004312">
    <property type="term" value="F:fatty acid synthase activity"/>
    <property type="evidence" value="ECO:0007669"/>
    <property type="project" value="TreeGrafter"/>
</dbReference>
<keyword evidence="2" id="KW-0596">Phosphopantetheine</keyword>
<dbReference type="InterPro" id="IPR009081">
    <property type="entry name" value="PP-bd_ACP"/>
</dbReference>
<dbReference type="RefSeq" id="WP_132597798.1">
    <property type="nucleotide sequence ID" value="NZ_SMKO01000076.1"/>
</dbReference>
<dbReference type="SUPFAM" id="SSF56801">
    <property type="entry name" value="Acetyl-CoA synthetase-like"/>
    <property type="match status" value="1"/>
</dbReference>
<feature type="domain" description="Carrier" evidence="8">
    <location>
        <begin position="2604"/>
        <end position="2679"/>
    </location>
</feature>
<dbReference type="PROSITE" id="PS00012">
    <property type="entry name" value="PHOSPHOPANTETHEINE"/>
    <property type="match status" value="1"/>
</dbReference>
<dbReference type="SMART" id="SM00823">
    <property type="entry name" value="PKS_PP"/>
    <property type="match status" value="3"/>
</dbReference>
<comment type="caution">
    <text evidence="10">The sequence shown here is derived from an EMBL/GenBank/DDBJ whole genome shotgun (WGS) entry which is preliminary data.</text>
</comment>
<accession>A0A4R4V9X8</accession>
<dbReference type="InterPro" id="IPR000873">
    <property type="entry name" value="AMP-dep_synth/lig_dom"/>
</dbReference>
<dbReference type="Gene3D" id="3.30.300.30">
    <property type="match status" value="1"/>
</dbReference>
<dbReference type="PROSITE" id="PS50075">
    <property type="entry name" value="CARRIER"/>
    <property type="match status" value="3"/>
</dbReference>
<feature type="region of interest" description="Disordered" evidence="7">
    <location>
        <begin position="2207"/>
        <end position="2228"/>
    </location>
</feature>
<dbReference type="CDD" id="cd19531">
    <property type="entry name" value="LCL_NRPS-like"/>
    <property type="match status" value="2"/>
</dbReference>
<evidence type="ECO:0000256" key="3">
    <source>
        <dbReference type="ARBA" id="ARBA00022553"/>
    </source>
</evidence>
<dbReference type="GO" id="GO:0004315">
    <property type="term" value="F:3-oxoacyl-[acyl-carrier-protein] synthase activity"/>
    <property type="evidence" value="ECO:0007669"/>
    <property type="project" value="InterPro"/>
</dbReference>
<dbReference type="SUPFAM" id="SSF55048">
    <property type="entry name" value="Probable ACP-binding domain of malonyl-CoA ACP transacylase"/>
    <property type="match status" value="1"/>
</dbReference>
<feature type="region of interest" description="Disordered" evidence="7">
    <location>
        <begin position="1122"/>
        <end position="1166"/>
    </location>
</feature>
<feature type="domain" description="Carrier" evidence="8">
    <location>
        <begin position="18"/>
        <end position="94"/>
    </location>
</feature>
<feature type="compositionally biased region" description="Gly residues" evidence="7">
    <location>
        <begin position="1707"/>
        <end position="1724"/>
    </location>
</feature>
<evidence type="ECO:0000313" key="10">
    <source>
        <dbReference type="EMBL" id="TDD01521.1"/>
    </source>
</evidence>
<evidence type="ECO:0000256" key="4">
    <source>
        <dbReference type="ARBA" id="ARBA00022679"/>
    </source>
</evidence>
<dbReference type="FunFam" id="3.40.47.10:FF:000019">
    <property type="entry name" value="Polyketide synthase type I"/>
    <property type="match status" value="1"/>
</dbReference>
<dbReference type="PROSITE" id="PS00606">
    <property type="entry name" value="KS3_1"/>
    <property type="match status" value="1"/>
</dbReference>
<dbReference type="InterPro" id="IPR014030">
    <property type="entry name" value="Ketoacyl_synth_N"/>
</dbReference>
<dbReference type="Gene3D" id="3.30.559.30">
    <property type="entry name" value="Nonribosomal peptide synthetase, condensation domain"/>
    <property type="match status" value="2"/>
</dbReference>
<dbReference type="InterPro" id="IPR015424">
    <property type="entry name" value="PyrdxlP-dep_Trfase"/>
</dbReference>
<feature type="compositionally biased region" description="Low complexity" evidence="7">
    <location>
        <begin position="1075"/>
        <end position="1086"/>
    </location>
</feature>
<feature type="domain" description="Carrier" evidence="8">
    <location>
        <begin position="986"/>
        <end position="1064"/>
    </location>
</feature>
<dbReference type="GO" id="GO:0030170">
    <property type="term" value="F:pyridoxal phosphate binding"/>
    <property type="evidence" value="ECO:0007669"/>
    <property type="project" value="InterPro"/>
</dbReference>
<keyword evidence="4" id="KW-0808">Transferase</keyword>
<reference evidence="10 11" key="1">
    <citation type="submission" date="2019-03" db="EMBL/GenBank/DDBJ databases">
        <title>Draft genome sequences of novel Actinobacteria.</title>
        <authorList>
            <person name="Sahin N."/>
            <person name="Ay H."/>
            <person name="Saygin H."/>
        </authorList>
    </citation>
    <scope>NUCLEOTIDE SEQUENCE [LARGE SCALE GENOMIC DNA]</scope>
    <source>
        <strain evidence="10 11">KC310</strain>
    </source>
</reference>
<dbReference type="InterPro" id="IPR006162">
    <property type="entry name" value="Ppantetheine_attach_site"/>
</dbReference>
<dbReference type="Pfam" id="PF00202">
    <property type="entry name" value="Aminotran_3"/>
    <property type="match status" value="1"/>
</dbReference>
<dbReference type="GO" id="GO:0031177">
    <property type="term" value="F:phosphopantetheine binding"/>
    <property type="evidence" value="ECO:0007669"/>
    <property type="project" value="InterPro"/>
</dbReference>
<sequence>MIPIVQLPDDRPGDVAGPTAREIEAWLVERLSRHLPAGEEVRLNDAFADLGLSSRDAVVVAGDLQAWLGRDVTPSLLFDHPTVAALSRHLGGRPAPPARRQAPGPEDTPIAVIGMGCRFPGARGPEAFWSVLQSGADAVTTRRHDPIPGEAAPGPRGRVPDVDRFDADFFGISAGEAAHMDPQQRLLLETAWETLENAAIVPSRVRGSTTGVFVGVSDVDYHRLGTATPAGSDAYSGTGQAASIAANRISYVFDLRGPSVTVDTACSSSLVAVHQACQALRAGEATMALAGGVNVILTGHVTEILDGAGMLSPGGRCRTFDANADGYVRAEGCGLVALKPLSAALADGDRVLAVLLGSAVNQDGHSNGLTAPNGLAQEAVLRAAYESAGVRPGMVGYVEAHGTGTPLGDPIEVRALSSVLGEGREAADPCRIGSVKTNIGHAEAAAGIAGLIKVVLMLEHDRIAPHLNLSTLNPRLALPDWLHVPTTAQEWPASSRPRVAGVSSFGFGGTNAHVVVADAAATRDGHASRPEPSHAHHLMVLSARDEADLAALAGRYADHIDRRPGIRVDDLCFTANTGREGFPRRAVLQAGDASHLGAQARRLSEGDVPPGTTLATTGEPGPLAFAFSGQGTQYSGMGHALYAQEPVYRRALDECAAISASRLPRPLLDVMFGDPAEGTIHQTLYAQPAIFATGYALARLWQSWGIEPDVVTGHSIGQIVAACVAGVLDLPDALSLVLRRAELMQARPPGAMLVALAPEDAVRAAVDGSEVDIAAVNSPTNTVVSGSRRAVDVVAARLSGLGIRTRPLTVSHAFHSRWMREVAGPLGETSAGIVHHRGRIPLVADLDGRVFEHDSWPDARYWQRHVHAPVRFSSVADRLAAMGVRHVLEIGARAALVAVLAEQLPEADVVPSWRRDQPEQEGLLDALTGLALAGHPVDWAGFHRHRSGAPISLPTYPFRRTRHWLPLPAAALSPQAAPERVSSVPAPASSVLDQVRALVAEMLDTTSGEIDPDRAFLELGADSILLIRALQAVRSRFDVELPISQLYENTNTPRLLADHIVRTAPPAPQPPGPDDPAGAVAGPGPAAGANATLTELLRVHQGVMNRVLDLLGSDAVSDGGGEPLHYAGTGSSAAPGTPAPLAATASPTPDAAPAEPPTRLTPEQRRHVEDLVARHARRTARSREHAVRERRTHADIRHAMSVPESLRQSRYPLVVSRSAGSRVQDVDGNEYVDLTMGFGVNFFGHGEEFIATAIKQRLAEGMQLGPQPSDAAELTELVCDMTGSERAVLCNTGSEAVMVALRLARAVTGRSRIALFAGSYHGSADPILVEGGAGGIGATTTVTRGVLDAVSDATLVLPYGTPAALDELRRHRHELAAVLVEPVQSRRPDLVPTGFLSEVRELLTESGTPLLLDEVITGFRMHPGGAQALLGVRADMAIYGKVVGGGLPIGVVAGDARYLDAVDGGRWNFDGPGHRPAERAFFSGTFCKHPLSLAAGLAVLKRMRAEGPALQQRLNDRTAALLDRLNAVFTAARVPIKAVGFGSLFRFRVEGEPPSWSETTEVFHLHLVENGIYVWEGRNCFLSTAHSDADLDRIVEAAERAVHAMRSGGFWADSPDPEAAAYPLSEVQREVWFLDRLGDEHSLAYTEIVTVRLRGELQQPALVESLREIVARHEGLRSVLRPDGSGQVPLPADRFSVDVVDLAEPDGGAGDRAGPDGSAGGRAGPDGASGADALAGWLEGEAERPFDLTRGPLLRLSLVRTAAEEHHLVLSAHHSVVDGWSFDIVLSELAQLYSAKVGGRSAVLPPAPRYRDHVKALAAAAGDRARRAGDEQYWADQFEDGIPVVRLPCDRPAPGTPTHRGASVAFTLSAHEERMVRDAAVRYGTTPFVLLLSAFALSLHRLDRTADIAIGVPVALRSHPGGDRVVGNCVNVVPIRSRTTSRSTVADLLQDVHRTLLRAHDHASFPLSALSGRPGFEGYAGRGQLLNVLFNLDRETEPPSMPGLGIEVIAPPRRYVKCDLFMDVRGSRSGLSASLEYNSDLFDEPTVLGFVDGYRAALSAVLADPGRRVARTSLLTESGRPAVRRGEPAQPAGDLCFAQLFERRAAGSPESTAVVSGDRAVTYGELNRRANRLAHHLIALGVGPEDRVGVLLGRSIEQVVGVLAVMKAGAAFVPADPDGPESRLEEMLADAGVSVVLADRPAAASGRTVVRPSDAGTNHPCEDPAPRSSPSNLCYVLYTSGSTGKPRGVMVTHANLTAAYAGWERVYRLREDVRTHLQLADPTFDVYVGDLARALLSGGTLVICPRETLLRPERLYALMRSHRIDIAEFVPAVLRGLVRHVSAAGARMDFMKILVVGSDVMKSGELAEVAGSVGTDTLIVNSYGLTEATIDSTWHRHGPADSAPGSLVGVPLDGVDVFVLDEDGRPVPVGAVGTLHIGGTGVARGYLGDPAATAVRYKPNPWSAAPGGRMYDTGDLARLRRHGTGLTVELLGRADDQVKIRGNRLDTAEVEARLRGLSGVRDAAVTVASGSSRLTAHVVLAEDGGEEQRRDWYRRLRAALPLYMLPERFVALPALPQLASGKVDRRALASARGTEFTLRGREVAARNEVERVLSETWSEVLGTAVASVHDEFFALGGHSLSAVQFLATVHETFGVEIGLARFFACPTIAATAEEIERLRGESVASVPLRAVARSPGAELPLLAAQRQFWASENMWPGTPLYSICSVATLRGPLDRRALRGALQDLIDRHDVLRGVVGVRAGRPAMRVREHAELTVPEIDLTGLPDVARPRKAAELARQHAHRGFDLGSGPLVHVSLIRLAPAEHQLLINVHHVAADYWSLDVLLREFRRAYAARLLGRRAELEPVRAQAADAAEWHERYLAAGLSDTQLTFWKSTLEDMPKGGGLPADFTVTDEWSVDAGHERFTIDPQLTGRIDELAKELGVTRFVVLLAALYVVLLEAGGEPDLVVGSPVTYRPRPEMQSMVGPLINTLALRTDLGGDPSLQEVVDRVQTTCLAAYANQDVPFDQVAAVVDGSRTGDRRPLFSVMFQYLADPVSEFDMAGVEVSFKEVKTDYVQFDLLFEMAGGAGGIECGTRYRAAMYRPSTIRRAHLAWRTVLTELTQNRDARMSAVVARLAGLTEAPQARPSTRTDHAQGASR</sequence>
<dbReference type="PANTHER" id="PTHR43775">
    <property type="entry name" value="FATTY ACID SYNTHASE"/>
    <property type="match status" value="1"/>
</dbReference>
<comment type="cofactor">
    <cofactor evidence="1">
        <name>pantetheine 4'-phosphate</name>
        <dbReference type="ChEBI" id="CHEBI:47942"/>
    </cofactor>
</comment>
<dbReference type="GO" id="GO:0006633">
    <property type="term" value="P:fatty acid biosynthetic process"/>
    <property type="evidence" value="ECO:0007669"/>
    <property type="project" value="InterPro"/>
</dbReference>
<dbReference type="CDD" id="cd00610">
    <property type="entry name" value="OAT_like"/>
    <property type="match status" value="1"/>
</dbReference>
<comment type="similarity">
    <text evidence="6">In the C-terminal section; belongs to the NRP synthetase family.</text>
</comment>
<dbReference type="Gene3D" id="3.40.640.10">
    <property type="entry name" value="Type I PLP-dependent aspartate aminotransferase-like (Major domain)"/>
    <property type="match status" value="1"/>
</dbReference>
<protein>
    <submittedName>
        <fullName evidence="10">Amino acid adenylation domain-containing protein</fullName>
    </submittedName>
</protein>
<feature type="region of interest" description="Disordered" evidence="7">
    <location>
        <begin position="1062"/>
        <end position="1086"/>
    </location>
</feature>
<dbReference type="NCBIfam" id="TIGR01733">
    <property type="entry name" value="AA-adenyl-dom"/>
    <property type="match status" value="1"/>
</dbReference>